<proteinExistence type="predicted"/>
<keyword evidence="2" id="KW-1185">Reference proteome</keyword>
<dbReference type="Proteomes" id="UP001152320">
    <property type="component" value="Chromosome 11"/>
</dbReference>
<organism evidence="1 2">
    <name type="scientific">Holothuria leucospilota</name>
    <name type="common">Black long sea cucumber</name>
    <name type="synonym">Mertensiothuria leucospilota</name>
    <dbReference type="NCBI Taxonomy" id="206669"/>
    <lineage>
        <taxon>Eukaryota</taxon>
        <taxon>Metazoa</taxon>
        <taxon>Echinodermata</taxon>
        <taxon>Eleutherozoa</taxon>
        <taxon>Echinozoa</taxon>
        <taxon>Holothuroidea</taxon>
        <taxon>Aspidochirotacea</taxon>
        <taxon>Aspidochirotida</taxon>
        <taxon>Holothuriidae</taxon>
        <taxon>Holothuria</taxon>
    </lineage>
</organism>
<sequence>MKSVGSLLTPLKKDSTGVRVEELALCYFRSTYFGRGLKGKCATAALFYTDDFDGAELRKEIEDGRMLVRTRRDTDIKTPKTPLELFKFSCVLWGQCLPRPVKSCAHIVYSGRVM</sequence>
<evidence type="ECO:0000313" key="2">
    <source>
        <dbReference type="Proteomes" id="UP001152320"/>
    </source>
</evidence>
<comment type="caution">
    <text evidence="1">The sequence shown here is derived from an EMBL/GenBank/DDBJ whole genome shotgun (WGS) entry which is preliminary data.</text>
</comment>
<accession>A0A9Q1BV73</accession>
<protein>
    <submittedName>
        <fullName evidence="1">Uncharacterized protein</fullName>
    </submittedName>
</protein>
<gene>
    <name evidence="1" type="ORF">HOLleu_23562</name>
</gene>
<dbReference type="AlphaFoldDB" id="A0A9Q1BV73"/>
<dbReference type="EMBL" id="JAIZAY010000011">
    <property type="protein sequence ID" value="KAJ8033352.1"/>
    <property type="molecule type" value="Genomic_DNA"/>
</dbReference>
<reference evidence="1" key="1">
    <citation type="submission" date="2021-10" db="EMBL/GenBank/DDBJ databases">
        <title>Tropical sea cucumber genome reveals ecological adaptation and Cuvierian tubules defense mechanism.</title>
        <authorList>
            <person name="Chen T."/>
        </authorList>
    </citation>
    <scope>NUCLEOTIDE SEQUENCE</scope>
    <source>
        <strain evidence="1">Nanhai2018</strain>
        <tissue evidence="1">Muscle</tissue>
    </source>
</reference>
<evidence type="ECO:0000313" key="1">
    <source>
        <dbReference type="EMBL" id="KAJ8033352.1"/>
    </source>
</evidence>
<name>A0A9Q1BV73_HOLLE</name>